<comment type="caution">
    <text evidence="9">The sequence shown here is derived from an EMBL/GenBank/DDBJ whole genome shotgun (WGS) entry which is preliminary data.</text>
</comment>
<dbReference type="GO" id="GO:0003700">
    <property type="term" value="F:DNA-binding transcription factor activity"/>
    <property type="evidence" value="ECO:0007669"/>
    <property type="project" value="TreeGrafter"/>
</dbReference>
<dbReference type="SUPFAM" id="SSF47459">
    <property type="entry name" value="HLH, helix-loop-helix DNA-binding domain"/>
    <property type="match status" value="1"/>
</dbReference>
<dbReference type="OrthoDB" id="690068at2759"/>
<dbReference type="PROSITE" id="PS50888">
    <property type="entry name" value="BHLH"/>
    <property type="match status" value="1"/>
</dbReference>
<keyword evidence="10" id="KW-1185">Reference proteome</keyword>
<dbReference type="PANTHER" id="PTHR12565:SF340">
    <property type="entry name" value="TRANSCRIPTION FACTOR BEE 3"/>
    <property type="match status" value="1"/>
</dbReference>
<dbReference type="GO" id="GO:0006351">
    <property type="term" value="P:DNA-templated transcription"/>
    <property type="evidence" value="ECO:0007669"/>
    <property type="project" value="UniProtKB-ARBA"/>
</dbReference>
<dbReference type="GO" id="GO:0003677">
    <property type="term" value="F:DNA binding"/>
    <property type="evidence" value="ECO:0007669"/>
    <property type="project" value="UniProtKB-KW"/>
</dbReference>
<keyword evidence="2" id="KW-0805">Transcription regulation</keyword>
<dbReference type="SMART" id="SM00353">
    <property type="entry name" value="HLH"/>
    <property type="match status" value="1"/>
</dbReference>
<organism evidence="9 10">
    <name type="scientific">Cuscuta europaea</name>
    <name type="common">European dodder</name>
    <dbReference type="NCBI Taxonomy" id="41803"/>
    <lineage>
        <taxon>Eukaryota</taxon>
        <taxon>Viridiplantae</taxon>
        <taxon>Streptophyta</taxon>
        <taxon>Embryophyta</taxon>
        <taxon>Tracheophyta</taxon>
        <taxon>Spermatophyta</taxon>
        <taxon>Magnoliopsida</taxon>
        <taxon>eudicotyledons</taxon>
        <taxon>Gunneridae</taxon>
        <taxon>Pentapetalae</taxon>
        <taxon>asterids</taxon>
        <taxon>lamiids</taxon>
        <taxon>Solanales</taxon>
        <taxon>Convolvulaceae</taxon>
        <taxon>Cuscuteae</taxon>
        <taxon>Cuscuta</taxon>
        <taxon>Cuscuta subgen. Cuscuta</taxon>
    </lineage>
</organism>
<feature type="compositionally biased region" description="Acidic residues" evidence="7">
    <location>
        <begin position="142"/>
        <end position="152"/>
    </location>
</feature>
<feature type="domain" description="BHLH" evidence="8">
    <location>
        <begin position="167"/>
        <end position="217"/>
    </location>
</feature>
<sequence length="276" mass="31181">MSDHHHRQFTPDMQILKQPFSALNNDPAAMEIINPFQDLINPIGYSAALPSMNFQSSMVGFCPETFLAPEFAENLCQNFPADGHHSLLQSEMKTKKPVPRAANRPSINSKITDHTPESSLTHSESATKNSGGRRKRKKNGEEEVQVEEEEEQQQQREVVHVRAKRGQATDSHSLAERVRREKINERLRCLQEIVPGCYKTMGMAVMLDEIINYVQSLQNQVEFLSLKLAAASTYYDFNSERDDTGTLQRGKAYEGLKLQGVANSNPLHHSRSPYPC</sequence>
<dbReference type="FunFam" id="4.10.280.10:FF:000058">
    <property type="entry name" value="transcription factor BEE 3-like"/>
    <property type="match status" value="1"/>
</dbReference>
<dbReference type="InterPro" id="IPR024097">
    <property type="entry name" value="bHLH_ZIP_TF"/>
</dbReference>
<reference evidence="9" key="1">
    <citation type="submission" date="2022-07" db="EMBL/GenBank/DDBJ databases">
        <authorList>
            <person name="Macas J."/>
            <person name="Novak P."/>
            <person name="Neumann P."/>
        </authorList>
    </citation>
    <scope>NUCLEOTIDE SEQUENCE</scope>
</reference>
<keyword evidence="3" id="KW-0238">DNA-binding</keyword>
<dbReference type="AlphaFoldDB" id="A0A9P1E5Y5"/>
<evidence type="ECO:0000313" key="10">
    <source>
        <dbReference type="Proteomes" id="UP001152484"/>
    </source>
</evidence>
<comment type="subcellular location">
    <subcellularLocation>
        <location evidence="1">Nucleus</location>
    </subcellularLocation>
</comment>
<dbReference type="GO" id="GO:0005634">
    <property type="term" value="C:nucleus"/>
    <property type="evidence" value="ECO:0007669"/>
    <property type="project" value="UniProtKB-SubCell"/>
</dbReference>
<evidence type="ECO:0000259" key="8">
    <source>
        <dbReference type="PROSITE" id="PS50888"/>
    </source>
</evidence>
<evidence type="ECO:0000256" key="1">
    <source>
        <dbReference type="ARBA" id="ARBA00004123"/>
    </source>
</evidence>
<dbReference type="Gene3D" id="4.10.280.10">
    <property type="entry name" value="Helix-loop-helix DNA-binding domain"/>
    <property type="match status" value="1"/>
</dbReference>
<dbReference type="CDD" id="cd18919">
    <property type="entry name" value="bHLH_AtBPE_like"/>
    <property type="match status" value="1"/>
</dbReference>
<evidence type="ECO:0000256" key="2">
    <source>
        <dbReference type="ARBA" id="ARBA00023015"/>
    </source>
</evidence>
<keyword evidence="4" id="KW-0804">Transcription</keyword>
<comment type="function">
    <text evidence="6">Positive regulator of brassinosteroid signaling.</text>
</comment>
<dbReference type="Proteomes" id="UP001152484">
    <property type="component" value="Unassembled WGS sequence"/>
</dbReference>
<feature type="compositionally biased region" description="Polar residues" evidence="7">
    <location>
        <begin position="117"/>
        <end position="130"/>
    </location>
</feature>
<dbReference type="EMBL" id="CAMAPE010000016">
    <property type="protein sequence ID" value="CAH9082711.1"/>
    <property type="molecule type" value="Genomic_DNA"/>
</dbReference>
<proteinExistence type="predicted"/>
<keyword evidence="5" id="KW-0539">Nucleus</keyword>
<gene>
    <name evidence="9" type="ORF">CEURO_LOCUS8357</name>
</gene>
<dbReference type="PANTHER" id="PTHR12565">
    <property type="entry name" value="STEROL REGULATORY ELEMENT-BINDING PROTEIN"/>
    <property type="match status" value="1"/>
</dbReference>
<feature type="region of interest" description="Disordered" evidence="7">
    <location>
        <begin position="91"/>
        <end position="173"/>
    </location>
</feature>
<protein>
    <recommendedName>
        <fullName evidence="8">BHLH domain-containing protein</fullName>
    </recommendedName>
</protein>
<evidence type="ECO:0000256" key="5">
    <source>
        <dbReference type="ARBA" id="ARBA00023242"/>
    </source>
</evidence>
<dbReference type="InterPro" id="IPR011598">
    <property type="entry name" value="bHLH_dom"/>
</dbReference>
<evidence type="ECO:0000313" key="9">
    <source>
        <dbReference type="EMBL" id="CAH9082711.1"/>
    </source>
</evidence>
<evidence type="ECO:0000256" key="6">
    <source>
        <dbReference type="ARBA" id="ARBA00055372"/>
    </source>
</evidence>
<dbReference type="GO" id="GO:0046983">
    <property type="term" value="F:protein dimerization activity"/>
    <property type="evidence" value="ECO:0007669"/>
    <property type="project" value="InterPro"/>
</dbReference>
<evidence type="ECO:0000256" key="3">
    <source>
        <dbReference type="ARBA" id="ARBA00023125"/>
    </source>
</evidence>
<accession>A0A9P1E5Y5</accession>
<name>A0A9P1E5Y5_CUSEU</name>
<dbReference type="Pfam" id="PF00010">
    <property type="entry name" value="HLH"/>
    <property type="match status" value="1"/>
</dbReference>
<evidence type="ECO:0000256" key="7">
    <source>
        <dbReference type="SAM" id="MobiDB-lite"/>
    </source>
</evidence>
<dbReference type="InterPro" id="IPR036638">
    <property type="entry name" value="HLH_DNA-bd_sf"/>
</dbReference>
<evidence type="ECO:0000256" key="4">
    <source>
        <dbReference type="ARBA" id="ARBA00023163"/>
    </source>
</evidence>